<comment type="caution">
    <text evidence="1">The sequence shown here is derived from an EMBL/GenBank/DDBJ whole genome shotgun (WGS) entry which is preliminary data.</text>
</comment>
<sequence>MSSANASSDLSSEMEVDAFRCLFPLRFHERHLLESTCPDARNLGKARDTTLALGTVASADGSDLAKIGCTTTLAAIKMEVMTPTTESPDEGCIAIDFHMHPICSPIVRPGRPADAAPVISKQLSDTILSSGMIYFKELSLVNGKAAWIAYLDIYCLDADGTLFDDALLAAVAAFSHSHSSSSEDFAAFLDAELNSTFDISPDLDGEDEDEDKDDDEDDSKPNIERVLTLIYQPFALGTMAILAYNESKIDTRRRNLTGYILFFISTFALLVVNLAITPFCVFHHLLLNC</sequence>
<proteinExistence type="predicted"/>
<protein>
    <submittedName>
        <fullName evidence="1">Exosome complex component RRP43</fullName>
    </submittedName>
</protein>
<accession>A0ACC0GAS9</accession>
<name>A0ACC0GAS9_9ERIC</name>
<gene>
    <name evidence="1" type="ORF">LOK49_LG10G02901</name>
</gene>
<dbReference type="EMBL" id="CM045767">
    <property type="protein sequence ID" value="KAI7997698.1"/>
    <property type="molecule type" value="Genomic_DNA"/>
</dbReference>
<keyword evidence="2" id="KW-1185">Reference proteome</keyword>
<organism evidence="1 2">
    <name type="scientific">Camellia lanceoleosa</name>
    <dbReference type="NCBI Taxonomy" id="1840588"/>
    <lineage>
        <taxon>Eukaryota</taxon>
        <taxon>Viridiplantae</taxon>
        <taxon>Streptophyta</taxon>
        <taxon>Embryophyta</taxon>
        <taxon>Tracheophyta</taxon>
        <taxon>Spermatophyta</taxon>
        <taxon>Magnoliopsida</taxon>
        <taxon>eudicotyledons</taxon>
        <taxon>Gunneridae</taxon>
        <taxon>Pentapetalae</taxon>
        <taxon>asterids</taxon>
        <taxon>Ericales</taxon>
        <taxon>Theaceae</taxon>
        <taxon>Camellia</taxon>
    </lineage>
</organism>
<evidence type="ECO:0000313" key="1">
    <source>
        <dbReference type="EMBL" id="KAI7997698.1"/>
    </source>
</evidence>
<dbReference type="Proteomes" id="UP001060215">
    <property type="component" value="Chromosome 10"/>
</dbReference>
<reference evidence="1 2" key="1">
    <citation type="journal article" date="2022" name="Plant J.">
        <title>Chromosome-level genome of Camellia lanceoleosa provides a valuable resource for understanding genome evolution and self-incompatibility.</title>
        <authorList>
            <person name="Gong W."/>
            <person name="Xiao S."/>
            <person name="Wang L."/>
            <person name="Liao Z."/>
            <person name="Chang Y."/>
            <person name="Mo W."/>
            <person name="Hu G."/>
            <person name="Li W."/>
            <person name="Zhao G."/>
            <person name="Zhu H."/>
            <person name="Hu X."/>
            <person name="Ji K."/>
            <person name="Xiang X."/>
            <person name="Song Q."/>
            <person name="Yuan D."/>
            <person name="Jin S."/>
            <person name="Zhang L."/>
        </authorList>
    </citation>
    <scope>NUCLEOTIDE SEQUENCE [LARGE SCALE GENOMIC DNA]</scope>
    <source>
        <strain evidence="1">SQ_2022a</strain>
    </source>
</reference>
<evidence type="ECO:0000313" key="2">
    <source>
        <dbReference type="Proteomes" id="UP001060215"/>
    </source>
</evidence>